<keyword evidence="4 9" id="KW-0812">Transmembrane</keyword>
<organism evidence="10 11">
    <name type="scientific">Nematostella vectensis</name>
    <name type="common">Starlet sea anemone</name>
    <dbReference type="NCBI Taxonomy" id="45351"/>
    <lineage>
        <taxon>Eukaryota</taxon>
        <taxon>Metazoa</taxon>
        <taxon>Cnidaria</taxon>
        <taxon>Anthozoa</taxon>
        <taxon>Hexacorallia</taxon>
        <taxon>Actiniaria</taxon>
        <taxon>Edwardsiidae</taxon>
        <taxon>Nematostella</taxon>
    </lineage>
</organism>
<comment type="similarity">
    <text evidence="2">Belongs to the EMC6 family.</text>
</comment>
<evidence type="ECO:0000256" key="2">
    <source>
        <dbReference type="ARBA" id="ARBA00009436"/>
    </source>
</evidence>
<feature type="transmembrane region" description="Helical" evidence="9">
    <location>
        <begin position="27"/>
        <end position="47"/>
    </location>
</feature>
<evidence type="ECO:0000256" key="9">
    <source>
        <dbReference type="SAM" id="Phobius"/>
    </source>
</evidence>
<dbReference type="GO" id="GO:0000045">
    <property type="term" value="P:autophagosome assembly"/>
    <property type="evidence" value="ECO:0000318"/>
    <property type="project" value="GO_Central"/>
</dbReference>
<keyword evidence="7 9" id="KW-0472">Membrane</keyword>
<evidence type="ECO:0000313" key="10">
    <source>
        <dbReference type="EMBL" id="EDO47649.1"/>
    </source>
</evidence>
<protein>
    <recommendedName>
        <fullName evidence="3">ER membrane protein complex subunit 6</fullName>
    </recommendedName>
    <alternativeName>
        <fullName evidence="8">Transmembrane protein 93</fullName>
    </alternativeName>
</protein>
<keyword evidence="5" id="KW-0256">Endoplasmic reticulum</keyword>
<proteinExistence type="inferred from homology"/>
<dbReference type="Pfam" id="PF07019">
    <property type="entry name" value="EMC6"/>
    <property type="match status" value="1"/>
</dbReference>
<comment type="subcellular location">
    <subcellularLocation>
        <location evidence="1">Endoplasmic reticulum membrane</location>
        <topology evidence="1">Multi-pass membrane protein</topology>
    </subcellularLocation>
</comment>
<dbReference type="HOGENOM" id="CLU_1268261_0_0_1"/>
<dbReference type="eggNOG" id="KOG4455">
    <property type="taxonomic scope" value="Eukaryota"/>
</dbReference>
<feature type="transmembrane region" description="Helical" evidence="9">
    <location>
        <begin position="54"/>
        <end position="73"/>
    </location>
</feature>
<keyword evidence="6 9" id="KW-1133">Transmembrane helix</keyword>
<dbReference type="InterPro" id="IPR008504">
    <property type="entry name" value="Emc6"/>
</dbReference>
<dbReference type="Proteomes" id="UP000001593">
    <property type="component" value="Unassembled WGS sequence"/>
</dbReference>
<evidence type="ECO:0000256" key="7">
    <source>
        <dbReference type="ARBA" id="ARBA00023136"/>
    </source>
</evidence>
<dbReference type="InParanoid" id="A7RLR2"/>
<dbReference type="EMBL" id="DS469518">
    <property type="protein sequence ID" value="EDO47649.1"/>
    <property type="molecule type" value="Genomic_DNA"/>
</dbReference>
<dbReference type="STRING" id="45351.A7RLR2"/>
<dbReference type="AlphaFoldDB" id="A7RLR2"/>
<name>A7RLR2_NEMVE</name>
<accession>A7RLR2</accession>
<sequence>MAEEDHGLQNNEKEAYSPFAIMTNNSIIEFCRTSLAAMAGISAGILGLTGLKGFIFYFAASILMSIFICWKAGSSWPKYFISWWDLSTSGIFGGVFLQKTVRSHSKISLYPCSLASVGLSVKMSLLRVTLEIDESMGFYGTRLRCLWLIRGTVIRAFQHEISRVKYKFTHISLLLRLFTSTKPDFDRFSKCKSKFNVIFCKSVWRMFDNRGLSQDTWG</sequence>
<evidence type="ECO:0000256" key="4">
    <source>
        <dbReference type="ARBA" id="ARBA00022692"/>
    </source>
</evidence>
<dbReference type="PANTHER" id="PTHR20994:SF0">
    <property type="entry name" value="ER MEMBRANE PROTEIN COMPLEX SUBUNIT 6"/>
    <property type="match status" value="1"/>
</dbReference>
<evidence type="ECO:0000313" key="11">
    <source>
        <dbReference type="Proteomes" id="UP000001593"/>
    </source>
</evidence>
<feature type="transmembrane region" description="Helical" evidence="9">
    <location>
        <begin position="79"/>
        <end position="97"/>
    </location>
</feature>
<dbReference type="PANTHER" id="PTHR20994">
    <property type="entry name" value="ER MEMBRANE PROTEIN COMPLEX SUBUNIT 6"/>
    <property type="match status" value="1"/>
</dbReference>
<keyword evidence="11" id="KW-1185">Reference proteome</keyword>
<evidence type="ECO:0000256" key="6">
    <source>
        <dbReference type="ARBA" id="ARBA00022989"/>
    </source>
</evidence>
<evidence type="ECO:0000256" key="3">
    <source>
        <dbReference type="ARBA" id="ARBA00020827"/>
    </source>
</evidence>
<evidence type="ECO:0000256" key="1">
    <source>
        <dbReference type="ARBA" id="ARBA00004477"/>
    </source>
</evidence>
<gene>
    <name evidence="10" type="ORF">NEMVEDRAFT_v1g239186</name>
</gene>
<evidence type="ECO:0000256" key="5">
    <source>
        <dbReference type="ARBA" id="ARBA00022824"/>
    </source>
</evidence>
<dbReference type="InterPro" id="IPR029008">
    <property type="entry name" value="EMC6-like"/>
</dbReference>
<evidence type="ECO:0000256" key="8">
    <source>
        <dbReference type="ARBA" id="ARBA00031072"/>
    </source>
</evidence>
<reference evidence="10 11" key="1">
    <citation type="journal article" date="2007" name="Science">
        <title>Sea anemone genome reveals ancestral eumetazoan gene repertoire and genomic organization.</title>
        <authorList>
            <person name="Putnam N.H."/>
            <person name="Srivastava M."/>
            <person name="Hellsten U."/>
            <person name="Dirks B."/>
            <person name="Chapman J."/>
            <person name="Salamov A."/>
            <person name="Terry A."/>
            <person name="Shapiro H."/>
            <person name="Lindquist E."/>
            <person name="Kapitonov V.V."/>
            <person name="Jurka J."/>
            <person name="Genikhovich G."/>
            <person name="Grigoriev I.V."/>
            <person name="Lucas S.M."/>
            <person name="Steele R.E."/>
            <person name="Finnerty J.R."/>
            <person name="Technau U."/>
            <person name="Martindale M.Q."/>
            <person name="Rokhsar D.S."/>
        </authorList>
    </citation>
    <scope>NUCLEOTIDE SEQUENCE [LARGE SCALE GENOMIC DNA]</scope>
    <source>
        <strain evidence="11">CH2 X CH6</strain>
    </source>
</reference>
<dbReference type="GO" id="GO:0072546">
    <property type="term" value="C:EMC complex"/>
    <property type="evidence" value="ECO:0000318"/>
    <property type="project" value="GO_Central"/>
</dbReference>